<evidence type="ECO:0000256" key="1">
    <source>
        <dbReference type="ARBA" id="ARBA00004651"/>
    </source>
</evidence>
<organism evidence="9 10">
    <name type="scientific">Cohaesibacter marisflavi</name>
    <dbReference type="NCBI Taxonomy" id="655353"/>
    <lineage>
        <taxon>Bacteria</taxon>
        <taxon>Pseudomonadati</taxon>
        <taxon>Pseudomonadota</taxon>
        <taxon>Alphaproteobacteria</taxon>
        <taxon>Hyphomicrobiales</taxon>
        <taxon>Cohaesibacteraceae</taxon>
    </lineage>
</organism>
<dbReference type="OrthoDB" id="9780507at2"/>
<dbReference type="GO" id="GO:0016787">
    <property type="term" value="F:hydrolase activity"/>
    <property type="evidence" value="ECO:0007669"/>
    <property type="project" value="UniProtKB-KW"/>
</dbReference>
<evidence type="ECO:0000256" key="3">
    <source>
        <dbReference type="ARBA" id="ARBA00022692"/>
    </source>
</evidence>
<keyword evidence="3 7" id="KW-0812">Transmembrane</keyword>
<feature type="transmembrane region" description="Helical" evidence="7">
    <location>
        <begin position="202"/>
        <end position="220"/>
    </location>
</feature>
<evidence type="ECO:0000259" key="8">
    <source>
        <dbReference type="SMART" id="SM00014"/>
    </source>
</evidence>
<dbReference type="AlphaFoldDB" id="A0A1I5IC08"/>
<evidence type="ECO:0000256" key="2">
    <source>
        <dbReference type="ARBA" id="ARBA00022475"/>
    </source>
</evidence>
<dbReference type="RefSeq" id="WP_090073780.1">
    <property type="nucleotide sequence ID" value="NZ_FOVR01000008.1"/>
</dbReference>
<feature type="transmembrane region" description="Helical" evidence="7">
    <location>
        <begin position="226"/>
        <end position="243"/>
    </location>
</feature>
<dbReference type="InterPro" id="IPR036938">
    <property type="entry name" value="PAP2/HPO_sf"/>
</dbReference>
<dbReference type="PANTHER" id="PTHR14969:SF62">
    <property type="entry name" value="DECAPRENYLPHOSPHORYL-5-PHOSPHORIBOSE PHOSPHATASE RV3807C-RELATED"/>
    <property type="match status" value="1"/>
</dbReference>
<dbReference type="PANTHER" id="PTHR14969">
    <property type="entry name" value="SPHINGOSINE-1-PHOSPHATE PHOSPHOHYDROLASE"/>
    <property type="match status" value="1"/>
</dbReference>
<dbReference type="GO" id="GO:0005886">
    <property type="term" value="C:plasma membrane"/>
    <property type="evidence" value="ECO:0007669"/>
    <property type="project" value="UniProtKB-SubCell"/>
</dbReference>
<evidence type="ECO:0000256" key="6">
    <source>
        <dbReference type="ARBA" id="ARBA00023136"/>
    </source>
</evidence>
<reference evidence="9 10" key="1">
    <citation type="submission" date="2016-10" db="EMBL/GenBank/DDBJ databases">
        <authorList>
            <person name="de Groot N.N."/>
        </authorList>
    </citation>
    <scope>NUCLEOTIDE SEQUENCE [LARGE SCALE GENOMIC DNA]</scope>
    <source>
        <strain evidence="9 10">CGMCC 1.9157</strain>
    </source>
</reference>
<dbReference type="SMART" id="SM00014">
    <property type="entry name" value="acidPPc"/>
    <property type="match status" value="1"/>
</dbReference>
<evidence type="ECO:0000256" key="5">
    <source>
        <dbReference type="ARBA" id="ARBA00022989"/>
    </source>
</evidence>
<evidence type="ECO:0000256" key="7">
    <source>
        <dbReference type="SAM" id="Phobius"/>
    </source>
</evidence>
<dbReference type="EMBL" id="FOVR01000008">
    <property type="protein sequence ID" value="SFO58148.1"/>
    <property type="molecule type" value="Genomic_DNA"/>
</dbReference>
<dbReference type="STRING" id="655353.SAMN04488056_108180"/>
<gene>
    <name evidence="9" type="ORF">SAMN04488056_108180</name>
</gene>
<dbReference type="Proteomes" id="UP000199236">
    <property type="component" value="Unassembled WGS sequence"/>
</dbReference>
<evidence type="ECO:0000313" key="9">
    <source>
        <dbReference type="EMBL" id="SFO58148.1"/>
    </source>
</evidence>
<proteinExistence type="predicted"/>
<dbReference type="InterPro" id="IPR000326">
    <property type="entry name" value="PAP2/HPO"/>
</dbReference>
<keyword evidence="5 7" id="KW-1133">Transmembrane helix</keyword>
<feature type="transmembrane region" description="Helical" evidence="7">
    <location>
        <begin position="125"/>
        <end position="146"/>
    </location>
</feature>
<evidence type="ECO:0000256" key="4">
    <source>
        <dbReference type="ARBA" id="ARBA00022801"/>
    </source>
</evidence>
<sequence>MSLFTRVKTALVQLKSQYSAFSTLRAVRAFHARSKRYDPTIKEPDWVLVLVVTLSFIALGMLFVDEAAGHWKATLSKETYDLFQSVTRWGKSENYLVPSGLAVLITALLPWQRLSLGAKAALCQIQLAGLFIFIAVAGAGLSNNILKILFGRGRPRYFEEFGAHYFNSPGFASSFQSFPSGHSTTAGAMAIALTLLFPRLKWLWIAAGLWIAFSRVVVGAHYPSDIVAGFVYGAVFTWLLAKYSTKRRLLFRAQEGLIRLPKTGGFSFAKLMKALHMLVQKA</sequence>
<dbReference type="Gene3D" id="1.20.144.10">
    <property type="entry name" value="Phosphatidic acid phosphatase type 2/haloperoxidase"/>
    <property type="match status" value="1"/>
</dbReference>
<keyword evidence="10" id="KW-1185">Reference proteome</keyword>
<keyword evidence="4" id="KW-0378">Hydrolase</keyword>
<feature type="transmembrane region" description="Helical" evidence="7">
    <location>
        <begin position="46"/>
        <end position="64"/>
    </location>
</feature>
<dbReference type="Pfam" id="PF01569">
    <property type="entry name" value="PAP2"/>
    <property type="match status" value="1"/>
</dbReference>
<protein>
    <submittedName>
        <fullName evidence="9">Undecaprenyl-diphosphatase</fullName>
    </submittedName>
</protein>
<evidence type="ECO:0000313" key="10">
    <source>
        <dbReference type="Proteomes" id="UP000199236"/>
    </source>
</evidence>
<keyword evidence="2" id="KW-1003">Cell membrane</keyword>
<feature type="domain" description="Phosphatidic acid phosphatase type 2/haloperoxidase" evidence="8">
    <location>
        <begin position="128"/>
        <end position="241"/>
    </location>
</feature>
<name>A0A1I5IC08_9HYPH</name>
<comment type="subcellular location">
    <subcellularLocation>
        <location evidence="1">Cell membrane</location>
        <topology evidence="1">Multi-pass membrane protein</topology>
    </subcellularLocation>
</comment>
<keyword evidence="6 7" id="KW-0472">Membrane</keyword>
<dbReference type="SUPFAM" id="SSF48317">
    <property type="entry name" value="Acid phosphatase/Vanadium-dependent haloperoxidase"/>
    <property type="match status" value="1"/>
</dbReference>
<accession>A0A1I5IC08</accession>